<organism evidence="2 3">
    <name type="scientific">Nocardia xishanensis</name>
    <dbReference type="NCBI Taxonomy" id="238964"/>
    <lineage>
        <taxon>Bacteria</taxon>
        <taxon>Bacillati</taxon>
        <taxon>Actinomycetota</taxon>
        <taxon>Actinomycetes</taxon>
        <taxon>Mycobacteriales</taxon>
        <taxon>Nocardiaceae</taxon>
        <taxon>Nocardia</taxon>
    </lineage>
</organism>
<feature type="compositionally biased region" description="Polar residues" evidence="1">
    <location>
        <begin position="244"/>
        <end position="256"/>
    </location>
</feature>
<feature type="compositionally biased region" description="Low complexity" evidence="1">
    <location>
        <begin position="355"/>
        <end position="397"/>
    </location>
</feature>
<evidence type="ECO:0000256" key="1">
    <source>
        <dbReference type="SAM" id="MobiDB-lite"/>
    </source>
</evidence>
<dbReference type="EMBL" id="JBIRYO010000019">
    <property type="protein sequence ID" value="MFI2476753.1"/>
    <property type="molecule type" value="Genomic_DNA"/>
</dbReference>
<feature type="compositionally biased region" description="Basic and acidic residues" evidence="1">
    <location>
        <begin position="398"/>
        <end position="410"/>
    </location>
</feature>
<feature type="compositionally biased region" description="Low complexity" evidence="1">
    <location>
        <begin position="318"/>
        <end position="334"/>
    </location>
</feature>
<feature type="region of interest" description="Disordered" evidence="1">
    <location>
        <begin position="220"/>
        <end position="420"/>
    </location>
</feature>
<feature type="compositionally biased region" description="Polar residues" evidence="1">
    <location>
        <begin position="456"/>
        <end position="468"/>
    </location>
</feature>
<dbReference type="Proteomes" id="UP001611415">
    <property type="component" value="Unassembled WGS sequence"/>
</dbReference>
<dbReference type="InterPro" id="IPR038332">
    <property type="entry name" value="PPE_sf"/>
</dbReference>
<evidence type="ECO:0008006" key="4">
    <source>
        <dbReference type="Google" id="ProtNLM"/>
    </source>
</evidence>
<feature type="compositionally biased region" description="Polar residues" evidence="1">
    <location>
        <begin position="295"/>
        <end position="315"/>
    </location>
</feature>
<comment type="caution">
    <text evidence="2">The sequence shown here is derived from an EMBL/GenBank/DDBJ whole genome shotgun (WGS) entry which is preliminary data.</text>
</comment>
<evidence type="ECO:0000313" key="3">
    <source>
        <dbReference type="Proteomes" id="UP001611415"/>
    </source>
</evidence>
<dbReference type="Gene3D" id="1.20.1260.20">
    <property type="entry name" value="PPE superfamily"/>
    <property type="match status" value="1"/>
</dbReference>
<dbReference type="SUPFAM" id="SSF140459">
    <property type="entry name" value="PE/PPE dimer-like"/>
    <property type="match status" value="1"/>
</dbReference>
<dbReference type="RefSeq" id="WP_397094055.1">
    <property type="nucleotide sequence ID" value="NZ_JBIRYO010000019.1"/>
</dbReference>
<feature type="compositionally biased region" description="Basic and acidic residues" evidence="1">
    <location>
        <begin position="483"/>
        <end position="494"/>
    </location>
</feature>
<proteinExistence type="predicted"/>
<gene>
    <name evidence="2" type="ORF">ACH49W_25500</name>
</gene>
<feature type="compositionally biased region" description="Gly residues" evidence="1">
    <location>
        <begin position="335"/>
        <end position="345"/>
    </location>
</feature>
<reference evidence="2 3" key="1">
    <citation type="submission" date="2024-10" db="EMBL/GenBank/DDBJ databases">
        <title>The Natural Products Discovery Center: Release of the First 8490 Sequenced Strains for Exploring Actinobacteria Biosynthetic Diversity.</title>
        <authorList>
            <person name="Kalkreuter E."/>
            <person name="Kautsar S.A."/>
            <person name="Yang D."/>
            <person name="Bader C.D."/>
            <person name="Teijaro C.N."/>
            <person name="Fluegel L."/>
            <person name="Davis C.M."/>
            <person name="Simpson J.R."/>
            <person name="Lauterbach L."/>
            <person name="Steele A.D."/>
            <person name="Gui C."/>
            <person name="Meng S."/>
            <person name="Li G."/>
            <person name="Viehrig K."/>
            <person name="Ye F."/>
            <person name="Su P."/>
            <person name="Kiefer A.F."/>
            <person name="Nichols A."/>
            <person name="Cepeda A.J."/>
            <person name="Yan W."/>
            <person name="Fan B."/>
            <person name="Jiang Y."/>
            <person name="Adhikari A."/>
            <person name="Zheng C.-J."/>
            <person name="Schuster L."/>
            <person name="Cowan T.M."/>
            <person name="Smanski M.J."/>
            <person name="Chevrette M.G."/>
            <person name="De Carvalho L.P.S."/>
            <person name="Shen B."/>
        </authorList>
    </citation>
    <scope>NUCLEOTIDE SEQUENCE [LARGE SCALE GENOMIC DNA]</scope>
    <source>
        <strain evidence="2 3">NPDC019275</strain>
    </source>
</reference>
<feature type="compositionally biased region" description="Low complexity" evidence="1">
    <location>
        <begin position="280"/>
        <end position="294"/>
    </location>
</feature>
<feature type="region of interest" description="Disordered" evidence="1">
    <location>
        <begin position="174"/>
        <end position="196"/>
    </location>
</feature>
<feature type="region of interest" description="Disordered" evidence="1">
    <location>
        <begin position="433"/>
        <end position="494"/>
    </location>
</feature>
<sequence>MGGDESRPGIPAIQIPILSGNAGLDPSVAPAFQGAQSFQQRAREAAEAVDHGGQDPAYIQAMEEFGGMSHQEIYDKAQQMQPGVMHAAANTWRKIADGLLFSTMGLNGRVASTIAQGWEGAAADALHTATKQFIAQVTDVHNVARGVSSRIESAAFAAEVVKASVPAVPPPLPIPIPAGAENPADATAQSRRESDAHQTAIWAMRNNYVPTYEPAGQGVPTFVAPQINDGGSGVPGSPGANVSPGGSTQPSDTGNTPTPPGSRDDSGSATPADRPDDSSTDPSTNPSAASTTPDGTDQTTPSGLNSNTTPSSVNPGQPVGSGSNPSLGNPNAPGSPGGPGRGGVGAPSAPGGPGSAVKPSPGLPLAGSPLALSGSGSSGPPRPGRAGAPGMMSPAAARRQDDRESEHKIPEWMITQRNGEELIGPRNLTVPAVFGADQAPPDDGWINVRATPQPPTSQASSGIPSLFNTDAAGATDGWASERPPADRERGESSR</sequence>
<name>A0ABW7X6L1_9NOCA</name>
<protein>
    <recommendedName>
        <fullName evidence="4">PPE family protein</fullName>
    </recommendedName>
</protein>
<evidence type="ECO:0000313" key="2">
    <source>
        <dbReference type="EMBL" id="MFI2476753.1"/>
    </source>
</evidence>
<accession>A0ABW7X6L1</accession>
<keyword evidence="3" id="KW-1185">Reference proteome</keyword>